<dbReference type="GO" id="GO:0008810">
    <property type="term" value="F:cellulase activity"/>
    <property type="evidence" value="ECO:0007669"/>
    <property type="project" value="UniProtKB-EC"/>
</dbReference>
<comment type="catalytic activity">
    <reaction evidence="1 9">
        <text>Endohydrolysis of (1-&gt;4)-beta-D-glucosidic linkages in cellulose, lichenin and cereal beta-D-glucans.</text>
        <dbReference type="EC" id="3.2.1.4"/>
    </reaction>
</comment>
<evidence type="ECO:0000256" key="5">
    <source>
        <dbReference type="ARBA" id="ARBA00023277"/>
    </source>
</evidence>
<dbReference type="Proteomes" id="UP000054266">
    <property type="component" value="Unassembled WGS sequence"/>
</dbReference>
<keyword evidence="7 8" id="KW-0624">Polysaccharide degradation</keyword>
<organism evidence="12 13">
    <name type="scientific">Phialophora macrospora</name>
    <dbReference type="NCBI Taxonomy" id="1851006"/>
    <lineage>
        <taxon>Eukaryota</taxon>
        <taxon>Fungi</taxon>
        <taxon>Dikarya</taxon>
        <taxon>Ascomycota</taxon>
        <taxon>Pezizomycotina</taxon>
        <taxon>Eurotiomycetes</taxon>
        <taxon>Chaetothyriomycetidae</taxon>
        <taxon>Chaetothyriales</taxon>
        <taxon>Herpotrichiellaceae</taxon>
        <taxon>Phialophora</taxon>
    </lineage>
</organism>
<feature type="domain" description="Cellulase Ig-like" evidence="11">
    <location>
        <begin position="186"/>
        <end position="268"/>
    </location>
</feature>
<sequence>MATIWSIFGAALGFFVGTTSAKSLPVYNKDVSPPPIPGTPQIIINGAFTNGTYGWDSSPRGQLRGGLYCITVSAGSTPGNSSYLRTTYDFVETKNDVYTVNFTAFASVGYDILVQTPDPPLDSNLNATVPLTTTAHAFSYTFSPANQAPNATLEFDLGGAPARAQVCIGDVSMRRIDRSGFVQNVGPAVKVNQLGYLPSGPKITTLVTNNTRAVAWSLLGPAGKTLARGTATPREMDAASGQRVQIIDFSNFTREGTGLTLSAGGAKSYPFAISATVYDALRQDSLQFFYQQRSGIAIDAALAGSEYAREAGHVQQPPNLGDVRVPCQAIRDSMIAYLEPWTCNYTLDVTQGWYDAGDQGKYVVNGGISAAQLLMEYERTQRMQNVTNALVDGSLRIPERNNGIPDVLDEARWELEFMLKMQVPAGSPPQLFNGSNIDMSGLVHHKIHDNQWTALPTDPSQDPKRRELHRPSTAAALNLAAVGAMASRSFAQYDQEFARQCLQAATTAYAAARRHPAILAPGTDWDLGGGAYSDDDVEDEFYWAAAELYLATGQAQYLQDLTNNTYHTANVTTLFSIPAGFSWGSVAALGQLDLAIIPSNISNHAAIVQSVLHAADMLLAMQRNQSNGYGVLLDAYPWGSNSNNMNNIQVMATAYDLTGNLTYRNAALQAIDYALGRNAMAQSYIRGYGTKDTQNVHSRLYAHELDDRVPPAPAGAMAGGANEDASDPPADDVLQGCNPQLCYVDDVNSYSTNEVAINWNSALAWVIGWAASQA</sequence>
<dbReference type="Gene3D" id="2.60.120.260">
    <property type="entry name" value="Galactose-binding domain-like"/>
    <property type="match status" value="1"/>
</dbReference>
<evidence type="ECO:0000313" key="12">
    <source>
        <dbReference type="EMBL" id="KIW72986.1"/>
    </source>
</evidence>
<dbReference type="SUPFAM" id="SSF81296">
    <property type="entry name" value="E set domains"/>
    <property type="match status" value="1"/>
</dbReference>
<feature type="active site" evidence="8">
    <location>
        <position position="754"/>
    </location>
</feature>
<keyword evidence="4 9" id="KW-0136">Cellulose degradation</keyword>
<evidence type="ECO:0000256" key="9">
    <source>
        <dbReference type="RuleBase" id="RU361166"/>
    </source>
</evidence>
<dbReference type="PANTHER" id="PTHR22298">
    <property type="entry name" value="ENDO-1,4-BETA-GLUCANASE"/>
    <property type="match status" value="1"/>
</dbReference>
<dbReference type="InterPro" id="IPR008979">
    <property type="entry name" value="Galactose-bd-like_sf"/>
</dbReference>
<keyword evidence="9" id="KW-0732">Signal</keyword>
<evidence type="ECO:0000256" key="4">
    <source>
        <dbReference type="ARBA" id="ARBA00023001"/>
    </source>
</evidence>
<feature type="domain" description="Glycoside hydrolase family 9" evidence="10">
    <location>
        <begin position="278"/>
        <end position="766"/>
    </location>
</feature>
<dbReference type="Pfam" id="PF02927">
    <property type="entry name" value="CelD_N"/>
    <property type="match status" value="1"/>
</dbReference>
<keyword evidence="3 8" id="KW-0378">Hydrolase</keyword>
<evidence type="ECO:0000313" key="13">
    <source>
        <dbReference type="Proteomes" id="UP000054266"/>
    </source>
</evidence>
<keyword evidence="13" id="KW-1185">Reference proteome</keyword>
<name>A0A0D2D610_9EURO</name>
<dbReference type="InterPro" id="IPR014756">
    <property type="entry name" value="Ig_E-set"/>
</dbReference>
<dbReference type="STRING" id="5601.A0A0D2D610"/>
<dbReference type="GO" id="GO:0030245">
    <property type="term" value="P:cellulose catabolic process"/>
    <property type="evidence" value="ECO:0007669"/>
    <property type="project" value="UniProtKB-KW"/>
</dbReference>
<evidence type="ECO:0000259" key="10">
    <source>
        <dbReference type="Pfam" id="PF00759"/>
    </source>
</evidence>
<dbReference type="SUPFAM" id="SSF49785">
    <property type="entry name" value="Galactose-binding domain-like"/>
    <property type="match status" value="1"/>
</dbReference>
<comment type="similarity">
    <text evidence="2 8 9">Belongs to the glycosyl hydrolase 9 (cellulase E) family.</text>
</comment>
<dbReference type="InterPro" id="IPR033126">
    <property type="entry name" value="Glyco_hydro_9_Asp/Glu_AS"/>
</dbReference>
<keyword evidence="5 8" id="KW-0119">Carbohydrate metabolism</keyword>
<feature type="chain" id="PRO_5005112904" description="Endoglucanase" evidence="9">
    <location>
        <begin position="22"/>
        <end position="774"/>
    </location>
</feature>
<evidence type="ECO:0000256" key="3">
    <source>
        <dbReference type="ARBA" id="ARBA00022801"/>
    </source>
</evidence>
<feature type="active site" evidence="8">
    <location>
        <position position="745"/>
    </location>
</feature>
<proteinExistence type="inferred from homology"/>
<dbReference type="EC" id="3.2.1.4" evidence="9"/>
<dbReference type="HOGENOM" id="CLU_006010_0_0_1"/>
<evidence type="ECO:0000256" key="8">
    <source>
        <dbReference type="PROSITE-ProRule" id="PRU10060"/>
    </source>
</evidence>
<dbReference type="InterPro" id="IPR012341">
    <property type="entry name" value="6hp_glycosidase-like_sf"/>
</dbReference>
<dbReference type="AlphaFoldDB" id="A0A0D2D610"/>
<evidence type="ECO:0000256" key="6">
    <source>
        <dbReference type="ARBA" id="ARBA00023295"/>
    </source>
</evidence>
<evidence type="ECO:0000256" key="7">
    <source>
        <dbReference type="ARBA" id="ARBA00023326"/>
    </source>
</evidence>
<dbReference type="InterPro" id="IPR008928">
    <property type="entry name" value="6-hairpin_glycosidase_sf"/>
</dbReference>
<dbReference type="InterPro" id="IPR013783">
    <property type="entry name" value="Ig-like_fold"/>
</dbReference>
<accession>A0A0D2D610</accession>
<dbReference type="Gene3D" id="1.50.10.10">
    <property type="match status" value="1"/>
</dbReference>
<evidence type="ECO:0000256" key="2">
    <source>
        <dbReference type="ARBA" id="ARBA00007072"/>
    </source>
</evidence>
<dbReference type="InterPro" id="IPR001701">
    <property type="entry name" value="Glyco_hydro_9"/>
</dbReference>
<evidence type="ECO:0000256" key="1">
    <source>
        <dbReference type="ARBA" id="ARBA00000966"/>
    </source>
</evidence>
<dbReference type="SUPFAM" id="SSF48208">
    <property type="entry name" value="Six-hairpin glycosidases"/>
    <property type="match status" value="1"/>
</dbReference>
<keyword evidence="6 8" id="KW-0326">Glycosidase</keyword>
<reference evidence="12 13" key="1">
    <citation type="submission" date="2015-01" db="EMBL/GenBank/DDBJ databases">
        <title>The Genome Sequence of Capronia semiimmersa CBS27337.</title>
        <authorList>
            <consortium name="The Broad Institute Genomics Platform"/>
            <person name="Cuomo C."/>
            <person name="de Hoog S."/>
            <person name="Gorbushina A."/>
            <person name="Stielow B."/>
            <person name="Teixiera M."/>
            <person name="Abouelleil A."/>
            <person name="Chapman S.B."/>
            <person name="Priest M."/>
            <person name="Young S.K."/>
            <person name="Wortman J."/>
            <person name="Nusbaum C."/>
            <person name="Birren B."/>
        </authorList>
    </citation>
    <scope>NUCLEOTIDE SEQUENCE [LARGE SCALE GENOMIC DNA]</scope>
    <source>
        <strain evidence="12 13">CBS 27337</strain>
    </source>
</reference>
<dbReference type="EMBL" id="KN846956">
    <property type="protein sequence ID" value="KIW72986.1"/>
    <property type="molecule type" value="Genomic_DNA"/>
</dbReference>
<gene>
    <name evidence="12" type="ORF">PV04_01142</name>
</gene>
<dbReference type="CDD" id="cd02850">
    <property type="entry name" value="E_set_Cellulase_N"/>
    <property type="match status" value="1"/>
</dbReference>
<dbReference type="PROSITE" id="PS00698">
    <property type="entry name" value="GH9_3"/>
    <property type="match status" value="1"/>
</dbReference>
<dbReference type="Pfam" id="PF00759">
    <property type="entry name" value="Glyco_hydro_9"/>
    <property type="match status" value="1"/>
</dbReference>
<protein>
    <recommendedName>
        <fullName evidence="9">Endoglucanase</fullName>
        <ecNumber evidence="9">3.2.1.4</ecNumber>
    </recommendedName>
</protein>
<dbReference type="InterPro" id="IPR004197">
    <property type="entry name" value="Cellulase_Ig-like"/>
</dbReference>
<feature type="signal peptide" evidence="9">
    <location>
        <begin position="1"/>
        <end position="21"/>
    </location>
</feature>
<dbReference type="Gene3D" id="2.60.40.10">
    <property type="entry name" value="Immunoglobulins"/>
    <property type="match status" value="1"/>
</dbReference>
<evidence type="ECO:0000259" key="11">
    <source>
        <dbReference type="Pfam" id="PF02927"/>
    </source>
</evidence>